<dbReference type="SMART" id="SM00252">
    <property type="entry name" value="SH2"/>
    <property type="match status" value="1"/>
</dbReference>
<dbReference type="SUPFAM" id="SSF55550">
    <property type="entry name" value="SH2 domain"/>
    <property type="match status" value="1"/>
</dbReference>
<evidence type="ECO:0000313" key="5">
    <source>
        <dbReference type="EMBL" id="KAL0968913.1"/>
    </source>
</evidence>
<evidence type="ECO:0000256" key="1">
    <source>
        <dbReference type="ARBA" id="ARBA00022999"/>
    </source>
</evidence>
<dbReference type="InterPro" id="IPR036860">
    <property type="entry name" value="SH2_dom_sf"/>
</dbReference>
<feature type="region of interest" description="Disordered" evidence="3">
    <location>
        <begin position="263"/>
        <end position="305"/>
    </location>
</feature>
<name>A0ABD0WG90_UMBPY</name>
<dbReference type="InterPro" id="IPR000980">
    <property type="entry name" value="SH2"/>
</dbReference>
<dbReference type="AlphaFoldDB" id="A0ABD0WG90"/>
<dbReference type="Proteomes" id="UP001557470">
    <property type="component" value="Unassembled WGS sequence"/>
</dbReference>
<dbReference type="PRINTS" id="PR00401">
    <property type="entry name" value="SH2DOMAIN"/>
</dbReference>
<dbReference type="PROSITE" id="PS50001">
    <property type="entry name" value="SH2"/>
    <property type="match status" value="1"/>
</dbReference>
<dbReference type="PANTHER" id="PTHR14388:SF6">
    <property type="entry name" value="SH2 DOMAIN-CONTAINING PROTEIN 7"/>
    <property type="match status" value="1"/>
</dbReference>
<dbReference type="Gene3D" id="3.30.505.10">
    <property type="entry name" value="SH2 domain"/>
    <property type="match status" value="1"/>
</dbReference>
<dbReference type="EMBL" id="JAGEUA010000008">
    <property type="protein sequence ID" value="KAL0968913.1"/>
    <property type="molecule type" value="Genomic_DNA"/>
</dbReference>
<feature type="compositionally biased region" description="Polar residues" evidence="3">
    <location>
        <begin position="463"/>
        <end position="475"/>
    </location>
</feature>
<feature type="domain" description="SH2" evidence="4">
    <location>
        <begin position="137"/>
        <end position="213"/>
    </location>
</feature>
<reference evidence="5 6" key="1">
    <citation type="submission" date="2024-06" db="EMBL/GenBank/DDBJ databases">
        <authorList>
            <person name="Pan Q."/>
            <person name="Wen M."/>
            <person name="Jouanno E."/>
            <person name="Zahm M."/>
            <person name="Klopp C."/>
            <person name="Cabau C."/>
            <person name="Louis A."/>
            <person name="Berthelot C."/>
            <person name="Parey E."/>
            <person name="Roest Crollius H."/>
            <person name="Montfort J."/>
            <person name="Robinson-Rechavi M."/>
            <person name="Bouchez O."/>
            <person name="Lampietro C."/>
            <person name="Lopez Roques C."/>
            <person name="Donnadieu C."/>
            <person name="Postlethwait J."/>
            <person name="Bobe J."/>
            <person name="Verreycken H."/>
            <person name="Guiguen Y."/>
        </authorList>
    </citation>
    <scope>NUCLEOTIDE SEQUENCE [LARGE SCALE GENOMIC DNA]</scope>
    <source>
        <strain evidence="5">Up_M1</strain>
        <tissue evidence="5">Testis</tissue>
    </source>
</reference>
<feature type="region of interest" description="Disordered" evidence="3">
    <location>
        <begin position="460"/>
        <end position="481"/>
    </location>
</feature>
<accession>A0ABD0WG90</accession>
<protein>
    <recommendedName>
        <fullName evidence="4">SH2 domain-containing protein</fullName>
    </recommendedName>
</protein>
<evidence type="ECO:0000256" key="2">
    <source>
        <dbReference type="PROSITE-ProRule" id="PRU00191"/>
    </source>
</evidence>
<comment type="caution">
    <text evidence="5">The sequence shown here is derived from an EMBL/GenBank/DDBJ whole genome shotgun (WGS) entry which is preliminary data.</text>
</comment>
<proteinExistence type="predicted"/>
<sequence length="549" mass="62603">MSTCIYQMCSKSYFFTIVLEKTVQLSAMTLGSHHNILPRLCSPTGTSKVTSHHRSHYSLLPGARFMVLAKHPKTYSFRNTLMFRHKERARMDQRQVPSAVNSQMDQGTEARLRDMALKWFRETQAPLILHEGNFPSWFLGFISRRDAEETLQDKEVGCFLIRLSDKAIGYILSYRGRDRCRHFVINQTTSGQFVVSGDIEEHATLTDLIEHYKTSPIQPFGEHLTYCYLESSSNEVYDVVKVNAKEKPVVCVRAVRNLWDQLSDQQQGQRSMARQSDQNWKQPSPDLPSKSLRKQEEVTKVTNVWRKSSPLKSSSLDDQQGGSQSRVLYAKLEKHQHRSLEGQPRDPEGLLPVAHHQCPQMETVSRERAPEPGTVYSELLDCRSKSLPVLDLDQSSSNPTKQPMDRATTPTLLEQDYHLDQSSRASSRPSTQGHSLDYLCDKPAPSPSFLYHLAGSATDVGRSMTSSRNSPQQEAESLYSEVPREPVLRLLLDNTYEQIPEQGLKGSNCLSTNNHTYESVAELKSKCTATSWGMKTEKRRWMFPERQKK</sequence>
<keyword evidence="1 2" id="KW-0727">SH2 domain</keyword>
<keyword evidence="6" id="KW-1185">Reference proteome</keyword>
<organism evidence="5 6">
    <name type="scientific">Umbra pygmaea</name>
    <name type="common">Eastern mudminnow</name>
    <dbReference type="NCBI Taxonomy" id="75934"/>
    <lineage>
        <taxon>Eukaryota</taxon>
        <taxon>Metazoa</taxon>
        <taxon>Chordata</taxon>
        <taxon>Craniata</taxon>
        <taxon>Vertebrata</taxon>
        <taxon>Euteleostomi</taxon>
        <taxon>Actinopterygii</taxon>
        <taxon>Neopterygii</taxon>
        <taxon>Teleostei</taxon>
        <taxon>Protacanthopterygii</taxon>
        <taxon>Esociformes</taxon>
        <taxon>Umbridae</taxon>
        <taxon>Umbra</taxon>
    </lineage>
</organism>
<gene>
    <name evidence="5" type="ORF">UPYG_G00273620</name>
</gene>
<dbReference type="PANTHER" id="PTHR14388">
    <property type="entry name" value="T CELL-SPECIFIC ADAPTER PROTEIN TSAD"/>
    <property type="match status" value="1"/>
</dbReference>
<evidence type="ECO:0000259" key="4">
    <source>
        <dbReference type="PROSITE" id="PS50001"/>
    </source>
</evidence>
<dbReference type="Pfam" id="PF00017">
    <property type="entry name" value="SH2"/>
    <property type="match status" value="1"/>
</dbReference>
<feature type="region of interest" description="Disordered" evidence="3">
    <location>
        <begin position="419"/>
        <end position="439"/>
    </location>
</feature>
<feature type="compositionally biased region" description="Polar residues" evidence="3">
    <location>
        <begin position="422"/>
        <end position="434"/>
    </location>
</feature>
<evidence type="ECO:0000313" key="6">
    <source>
        <dbReference type="Proteomes" id="UP001557470"/>
    </source>
</evidence>
<feature type="compositionally biased region" description="Polar residues" evidence="3">
    <location>
        <begin position="263"/>
        <end position="282"/>
    </location>
</feature>
<evidence type="ECO:0000256" key="3">
    <source>
        <dbReference type="SAM" id="MobiDB-lite"/>
    </source>
</evidence>